<dbReference type="Gene3D" id="1.25.40.10">
    <property type="entry name" value="Tetratricopeptide repeat domain"/>
    <property type="match status" value="8"/>
</dbReference>
<evidence type="ECO:0000256" key="1">
    <source>
        <dbReference type="ARBA" id="ARBA00022737"/>
    </source>
</evidence>
<dbReference type="SMART" id="SM00028">
    <property type="entry name" value="TPR"/>
    <property type="match status" value="9"/>
</dbReference>
<dbReference type="InterPro" id="IPR006597">
    <property type="entry name" value="Sel1-like"/>
</dbReference>
<dbReference type="SUPFAM" id="SSF48452">
    <property type="entry name" value="TPR-like"/>
    <property type="match status" value="5"/>
</dbReference>
<organism evidence="3">
    <name type="scientific">hydrothermal vent metagenome</name>
    <dbReference type="NCBI Taxonomy" id="652676"/>
    <lineage>
        <taxon>unclassified sequences</taxon>
        <taxon>metagenomes</taxon>
        <taxon>ecological metagenomes</taxon>
    </lineage>
</organism>
<dbReference type="Pfam" id="PF13174">
    <property type="entry name" value="TPR_6"/>
    <property type="match status" value="3"/>
</dbReference>
<dbReference type="InterPro" id="IPR011990">
    <property type="entry name" value="TPR-like_helical_dom_sf"/>
</dbReference>
<keyword evidence="2" id="KW-0802">TPR repeat</keyword>
<gene>
    <name evidence="3" type="ORF">MNBD_BACTEROID01-1250</name>
</gene>
<evidence type="ECO:0000256" key="2">
    <source>
        <dbReference type="ARBA" id="ARBA00022803"/>
    </source>
</evidence>
<evidence type="ECO:0000313" key="3">
    <source>
        <dbReference type="EMBL" id="VAW12554.1"/>
    </source>
</evidence>
<evidence type="ECO:0008006" key="4">
    <source>
        <dbReference type="Google" id="ProtNLM"/>
    </source>
</evidence>
<name>A0A3B0TVD9_9ZZZZ</name>
<dbReference type="AlphaFoldDB" id="A0A3B0TVD9"/>
<reference evidence="3" key="1">
    <citation type="submission" date="2018-06" db="EMBL/GenBank/DDBJ databases">
        <authorList>
            <person name="Zhirakovskaya E."/>
        </authorList>
    </citation>
    <scope>NUCLEOTIDE SEQUENCE</scope>
</reference>
<dbReference type="PROSITE" id="PS50005">
    <property type="entry name" value="TPR"/>
    <property type="match status" value="3"/>
</dbReference>
<dbReference type="SMART" id="SM00671">
    <property type="entry name" value="SEL1"/>
    <property type="match status" value="4"/>
</dbReference>
<dbReference type="Pfam" id="PF13424">
    <property type="entry name" value="TPR_12"/>
    <property type="match status" value="1"/>
</dbReference>
<proteinExistence type="predicted"/>
<dbReference type="Pfam" id="PF12895">
    <property type="entry name" value="ANAPC3"/>
    <property type="match status" value="1"/>
</dbReference>
<dbReference type="Pfam" id="PF13432">
    <property type="entry name" value="TPR_16"/>
    <property type="match status" value="1"/>
</dbReference>
<dbReference type="PANTHER" id="PTHR45586">
    <property type="entry name" value="TPR REPEAT-CONTAINING PROTEIN PA4667"/>
    <property type="match status" value="1"/>
</dbReference>
<accession>A0A3B0TVD9</accession>
<dbReference type="EMBL" id="UOEP01000003">
    <property type="protein sequence ID" value="VAW12554.1"/>
    <property type="molecule type" value="Genomic_DNA"/>
</dbReference>
<dbReference type="PANTHER" id="PTHR45586:SF1">
    <property type="entry name" value="LIPOPOLYSACCHARIDE ASSEMBLY PROTEIN B"/>
    <property type="match status" value="1"/>
</dbReference>
<keyword evidence="1" id="KW-0677">Repeat</keyword>
<dbReference type="InterPro" id="IPR051012">
    <property type="entry name" value="CellSynth/LPSAsmb/PSIAsmb"/>
</dbReference>
<protein>
    <recommendedName>
        <fullName evidence="4">TPR-domain-containing protein</fullName>
    </recommendedName>
</protein>
<dbReference type="InterPro" id="IPR019734">
    <property type="entry name" value="TPR_rpt"/>
</dbReference>
<sequence>MKTNKLILLLIGLTLYSIHSVAQKTEYFLDIQDEVRIAKELFNSSKYNAAVISFEKIQAQVDKRSEIYSEAEYYKALSAVKSGLSAGGKMMDRFIRDYQESPYLNQAKFNLAVIQFDKKRYPLAIRSLKAVDKSELTERELYLYHYQLGYSYLMTDNREKAMAEFYLIKDKNSLYSKPASYYWAHINYLDGNYESALREFSKLNGDPTYSRVIPLYVSHIYYKQGKYDEIINYTVPIIGQVEESHKAELSKIVGDSYFHLKEFAKAIPYLETYYQSGGLKSREDNYLLGYCYYSTGEYAKSVPYLEKASKGNDELAQNAYYHLAGSYIKTGRKEKARVAFEAASELDFDPRIKEDALFNYAKITYELSYSPFNETIKAFDKYIALYPSSERNSMAYQYLVQVFMVTKNYKDAINSIEKIKVRNTAINKAYQRVTFYRGLELFNNLKYNRAIENFDKSLENSFADRELKARAIYWKAEALYRLGDYNRAINEYNTFLLTPGAFSLPEYRDAHYNLAYSYFKLEDYDAAKSHFRKFLSAGQGKRSAKIADALNRVGDCFFISRDYDEAVKNYKKAFDMKMYDPDYSLFQIAFCEGLKGAQQTKISQLRKLLNDYPESAYRDDALFELGRANERINQPGEAARQYKEIIHKFKNSSYHKKALLQLGLISYNAGNFKESLRYYKNLVENFPNTEEAKSALTGIKNNYVELNDVEAYFAYTRQLGSGVAVTASEQDMLIYQAAEKLFMAGSKNAAVQFKKYLEQFPYGAYVLNAHFYLAEALYGSGKYAESLSHYMYVASRPDNIFSETAVAKAAELTFNAQDYRKALELFGRLKAISNNKWNKLKADAGMMKCNFELGQFKDAIEAAAKVKKSEKAGDALNREADYIMAKSYYNLDNFSQALPELKKLAVETKSEQGAEAKYLISEIYYLQKKMDSAEKGIMDFISMGTPHLYWLGKSFLLLSDIYQAKGDDFQAKHTLKSVVENYGEPNDGIIAEASRKLAVIEAKEASEQKKAKVNPTEINLNHQ</sequence>